<dbReference type="InterPro" id="IPR003593">
    <property type="entry name" value="AAA+_ATPase"/>
</dbReference>
<dbReference type="EMBL" id="JBHTAI010000003">
    <property type="protein sequence ID" value="MFC7147977.1"/>
    <property type="molecule type" value="Genomic_DNA"/>
</dbReference>
<dbReference type="InterPro" id="IPR017871">
    <property type="entry name" value="ABC_transporter-like_CS"/>
</dbReference>
<proteinExistence type="predicted"/>
<dbReference type="InterPro" id="IPR027417">
    <property type="entry name" value="P-loop_NTPase"/>
</dbReference>
<dbReference type="PROSITE" id="PS00211">
    <property type="entry name" value="ABC_TRANSPORTER_1"/>
    <property type="match status" value="1"/>
</dbReference>
<keyword evidence="1" id="KW-0813">Transport</keyword>
<accession>A0ABW2F709</accession>
<reference evidence="6" key="1">
    <citation type="journal article" date="2019" name="Int. J. Syst. Evol. Microbiol.">
        <title>The Global Catalogue of Microorganisms (GCM) 10K type strain sequencing project: providing services to taxonomists for standard genome sequencing and annotation.</title>
        <authorList>
            <consortium name="The Broad Institute Genomics Platform"/>
            <consortium name="The Broad Institute Genome Sequencing Center for Infectious Disease"/>
            <person name="Wu L."/>
            <person name="Ma J."/>
        </authorList>
    </citation>
    <scope>NUCLEOTIDE SEQUENCE [LARGE SCALE GENOMIC DNA]</scope>
    <source>
        <strain evidence="6">KCTC 12907</strain>
    </source>
</reference>
<gene>
    <name evidence="5" type="ORF">ACFQMJ_05460</name>
</gene>
<dbReference type="PROSITE" id="PS50893">
    <property type="entry name" value="ABC_TRANSPORTER_2"/>
    <property type="match status" value="1"/>
</dbReference>
<dbReference type="PANTHER" id="PTHR24220:SF685">
    <property type="entry name" value="ABC TRANSPORTER RELATED"/>
    <property type="match status" value="1"/>
</dbReference>
<dbReference type="Pfam" id="PF00005">
    <property type="entry name" value="ABC_tran"/>
    <property type="match status" value="1"/>
</dbReference>
<dbReference type="RefSeq" id="WP_378047256.1">
    <property type="nucleotide sequence ID" value="NZ_JBHMDN010000013.1"/>
</dbReference>
<dbReference type="InterPro" id="IPR015854">
    <property type="entry name" value="ABC_transpr_LolD-like"/>
</dbReference>
<organism evidence="5 6">
    <name type="scientific">Cohnella cellulosilytica</name>
    <dbReference type="NCBI Taxonomy" id="986710"/>
    <lineage>
        <taxon>Bacteria</taxon>
        <taxon>Bacillati</taxon>
        <taxon>Bacillota</taxon>
        <taxon>Bacilli</taxon>
        <taxon>Bacillales</taxon>
        <taxon>Paenibacillaceae</taxon>
        <taxon>Cohnella</taxon>
    </lineage>
</organism>
<dbReference type="Proteomes" id="UP001596378">
    <property type="component" value="Unassembled WGS sequence"/>
</dbReference>
<dbReference type="SUPFAM" id="SSF52540">
    <property type="entry name" value="P-loop containing nucleoside triphosphate hydrolases"/>
    <property type="match status" value="1"/>
</dbReference>
<protein>
    <submittedName>
        <fullName evidence="5">ABC transporter ATP-binding protein</fullName>
    </submittedName>
</protein>
<name>A0ABW2F709_9BACL</name>
<dbReference type="PANTHER" id="PTHR24220">
    <property type="entry name" value="IMPORT ATP-BINDING PROTEIN"/>
    <property type="match status" value="1"/>
</dbReference>
<dbReference type="InterPro" id="IPR017911">
    <property type="entry name" value="MacB-like_ATP-bd"/>
</dbReference>
<feature type="domain" description="ABC transporter" evidence="4">
    <location>
        <begin position="2"/>
        <end position="240"/>
    </location>
</feature>
<dbReference type="GO" id="GO:0005524">
    <property type="term" value="F:ATP binding"/>
    <property type="evidence" value="ECO:0007669"/>
    <property type="project" value="UniProtKB-KW"/>
</dbReference>
<evidence type="ECO:0000256" key="3">
    <source>
        <dbReference type="ARBA" id="ARBA00022840"/>
    </source>
</evidence>
<evidence type="ECO:0000256" key="1">
    <source>
        <dbReference type="ARBA" id="ARBA00022448"/>
    </source>
</evidence>
<sequence length="307" mass="33642">MITCEGLVKIYKAADLEVFALQGLDLQIEAGELMAIIGNSGSGKSTLMNMLGGLDRPTAGKLEIDGKNMLKMGERDLVRYKRESVGFVWQNNARNLIPYLTALENVELPILLKGRRKRLRALELLEAVGLTHRKNNKLHQLSGGEQQRVAIAIALANHPKLLLADEPTGSVDSKMADQILDLFRELNRTIGITVVIVTHDPLLAKKVDRVVAIRDGKISSEMLRRKSYAEELAELELGIAQSEEDSHVEYAILDKAGRLQVPAAYLESIGVKDSNKIKLELADGKILLTSPEAPAAKPEEEPAGENG</sequence>
<keyword evidence="2" id="KW-0547">Nucleotide-binding</keyword>
<evidence type="ECO:0000256" key="2">
    <source>
        <dbReference type="ARBA" id="ARBA00022741"/>
    </source>
</evidence>
<dbReference type="InterPro" id="IPR003439">
    <property type="entry name" value="ABC_transporter-like_ATP-bd"/>
</dbReference>
<evidence type="ECO:0000313" key="6">
    <source>
        <dbReference type="Proteomes" id="UP001596378"/>
    </source>
</evidence>
<keyword evidence="3 5" id="KW-0067">ATP-binding</keyword>
<dbReference type="CDD" id="cd03255">
    <property type="entry name" value="ABC_MJ0796_LolCDE_FtsE"/>
    <property type="match status" value="1"/>
</dbReference>
<evidence type="ECO:0000313" key="5">
    <source>
        <dbReference type="EMBL" id="MFC7147977.1"/>
    </source>
</evidence>
<dbReference type="SMART" id="SM00382">
    <property type="entry name" value="AAA"/>
    <property type="match status" value="1"/>
</dbReference>
<comment type="caution">
    <text evidence="5">The sequence shown here is derived from an EMBL/GenBank/DDBJ whole genome shotgun (WGS) entry which is preliminary data.</text>
</comment>
<evidence type="ECO:0000259" key="4">
    <source>
        <dbReference type="PROSITE" id="PS50893"/>
    </source>
</evidence>
<keyword evidence="6" id="KW-1185">Reference proteome</keyword>
<dbReference type="Gene3D" id="3.40.50.300">
    <property type="entry name" value="P-loop containing nucleotide triphosphate hydrolases"/>
    <property type="match status" value="1"/>
</dbReference>